<organism evidence="2 3">
    <name type="scientific">Marinoscillum furvescens DSM 4134</name>
    <dbReference type="NCBI Taxonomy" id="1122208"/>
    <lineage>
        <taxon>Bacteria</taxon>
        <taxon>Pseudomonadati</taxon>
        <taxon>Bacteroidota</taxon>
        <taxon>Cytophagia</taxon>
        <taxon>Cytophagales</taxon>
        <taxon>Reichenbachiellaceae</taxon>
        <taxon>Marinoscillum</taxon>
    </lineage>
</organism>
<keyword evidence="2" id="KW-0808">Transferase</keyword>
<accession>A0A3D9KY26</accession>
<dbReference type="EMBL" id="QREG01000032">
    <property type="protein sequence ID" value="RED92209.1"/>
    <property type="molecule type" value="Genomic_DNA"/>
</dbReference>
<dbReference type="PANTHER" id="PTHR43777">
    <property type="entry name" value="MOLYBDENUM COFACTOR CYTIDYLYLTRANSFERASE"/>
    <property type="match status" value="1"/>
</dbReference>
<dbReference type="GO" id="GO:0016779">
    <property type="term" value="F:nucleotidyltransferase activity"/>
    <property type="evidence" value="ECO:0007669"/>
    <property type="project" value="UniProtKB-KW"/>
</dbReference>
<dbReference type="SUPFAM" id="SSF53448">
    <property type="entry name" value="Nucleotide-diphospho-sugar transferases"/>
    <property type="match status" value="1"/>
</dbReference>
<proteinExistence type="predicted"/>
<feature type="domain" description="MobA-like NTP transferase" evidence="1">
    <location>
        <begin position="9"/>
        <end position="167"/>
    </location>
</feature>
<dbReference type="PANTHER" id="PTHR43777:SF1">
    <property type="entry name" value="MOLYBDENUM COFACTOR CYTIDYLYLTRANSFERASE"/>
    <property type="match status" value="1"/>
</dbReference>
<dbReference type="AlphaFoldDB" id="A0A3D9KY26"/>
<dbReference type="InterPro" id="IPR029044">
    <property type="entry name" value="Nucleotide-diphossugar_trans"/>
</dbReference>
<gene>
    <name evidence="2" type="ORF">C7460_13221</name>
</gene>
<dbReference type="Pfam" id="PF12804">
    <property type="entry name" value="NTP_transf_3"/>
    <property type="match status" value="1"/>
</dbReference>
<dbReference type="Gene3D" id="3.90.550.10">
    <property type="entry name" value="Spore Coat Polysaccharide Biosynthesis Protein SpsA, Chain A"/>
    <property type="match status" value="1"/>
</dbReference>
<dbReference type="CDD" id="cd04182">
    <property type="entry name" value="GT_2_like_f"/>
    <property type="match status" value="1"/>
</dbReference>
<comment type="caution">
    <text evidence="2">The sequence shown here is derived from an EMBL/GenBank/DDBJ whole genome shotgun (WGS) entry which is preliminary data.</text>
</comment>
<evidence type="ECO:0000313" key="2">
    <source>
        <dbReference type="EMBL" id="RED92209.1"/>
    </source>
</evidence>
<keyword evidence="3" id="KW-1185">Reference proteome</keyword>
<name>A0A3D9KY26_MARFU</name>
<evidence type="ECO:0000313" key="3">
    <source>
        <dbReference type="Proteomes" id="UP000256779"/>
    </source>
</evidence>
<keyword evidence="2" id="KW-0548">Nucleotidyltransferase</keyword>
<evidence type="ECO:0000259" key="1">
    <source>
        <dbReference type="Pfam" id="PF12804"/>
    </source>
</evidence>
<dbReference type="InterPro" id="IPR025877">
    <property type="entry name" value="MobA-like_NTP_Trfase"/>
</dbReference>
<dbReference type="Proteomes" id="UP000256779">
    <property type="component" value="Unassembled WGS sequence"/>
</dbReference>
<protein>
    <submittedName>
        <fullName evidence="2">Molybdenum cofactor cytidylyltransferase</fullName>
    </submittedName>
</protein>
<reference evidence="2 3" key="1">
    <citation type="submission" date="2018-07" db="EMBL/GenBank/DDBJ databases">
        <title>Genomic Encyclopedia of Type Strains, Phase IV (KMG-IV): sequencing the most valuable type-strain genomes for metagenomic binning, comparative biology and taxonomic classification.</title>
        <authorList>
            <person name="Goeker M."/>
        </authorList>
    </citation>
    <scope>NUCLEOTIDE SEQUENCE [LARGE SCALE GENOMIC DNA]</scope>
    <source>
        <strain evidence="2 3">DSM 4134</strain>
    </source>
</reference>
<dbReference type="OrthoDB" id="9779263at2"/>
<dbReference type="RefSeq" id="WP_115870300.1">
    <property type="nucleotide sequence ID" value="NZ_QREG01000032.1"/>
</dbReference>
<sequence length="201" mass="22314">MSEQKNIGVVVLAAGSSRRMGEPKQLLPYDSSVLLQHELQKVKELQLAFSVVVLGANASQILQHIDVEGFEVVENTEWEEGIASSIRAGLKACEQHRPELEGVLIVLGDQPRIQAQQLHQIVCADSELVAASYAGQVGVPAYFGRRYFSELKQLTGDRGAKAVLMSHSHEIKMIEIPEAAMDIDTRQQYEEVLKQHRIDSK</sequence>